<name>W9Y4P8_9EURO</name>
<feature type="non-terminal residue" evidence="3">
    <location>
        <position position="130"/>
    </location>
</feature>
<sequence length="130" mass="14889">LDRLSHETETVGNPVLSLIRQLVEQTPAEVAKYIHWGATTREIQDNVAMLQMRGSLQLVNRHLQELSTILRSFAEKYRDTLMAGRTHLQHALPRTFGYKCAVYLSSNLRHLERLQKTQKRCMLAQFGGAS</sequence>
<reference evidence="3 4" key="1">
    <citation type="submission" date="2013-03" db="EMBL/GenBank/DDBJ databases">
        <title>The Genome Sequence of Capronia coronata CBS 617.96.</title>
        <authorList>
            <consortium name="The Broad Institute Genomics Platform"/>
            <person name="Cuomo C."/>
            <person name="de Hoog S."/>
            <person name="Gorbushina A."/>
            <person name="Walker B."/>
            <person name="Young S.K."/>
            <person name="Zeng Q."/>
            <person name="Gargeya S."/>
            <person name="Fitzgerald M."/>
            <person name="Haas B."/>
            <person name="Abouelleil A."/>
            <person name="Allen A.W."/>
            <person name="Alvarado L."/>
            <person name="Arachchi H.M."/>
            <person name="Berlin A.M."/>
            <person name="Chapman S.B."/>
            <person name="Gainer-Dewar J."/>
            <person name="Goldberg J."/>
            <person name="Griggs A."/>
            <person name="Gujja S."/>
            <person name="Hansen M."/>
            <person name="Howarth C."/>
            <person name="Imamovic A."/>
            <person name="Ireland A."/>
            <person name="Larimer J."/>
            <person name="McCowan C."/>
            <person name="Murphy C."/>
            <person name="Pearson M."/>
            <person name="Poon T.W."/>
            <person name="Priest M."/>
            <person name="Roberts A."/>
            <person name="Saif S."/>
            <person name="Shea T."/>
            <person name="Sisk P."/>
            <person name="Sykes S."/>
            <person name="Wortman J."/>
            <person name="Nusbaum C."/>
            <person name="Birren B."/>
        </authorList>
    </citation>
    <scope>NUCLEOTIDE SEQUENCE [LARGE SCALE GENOMIC DNA]</scope>
    <source>
        <strain evidence="3 4">CBS 617.96</strain>
    </source>
</reference>
<proteinExistence type="inferred from homology"/>
<feature type="domain" description="Fumarate lyase N-terminal" evidence="2">
    <location>
        <begin position="20"/>
        <end position="129"/>
    </location>
</feature>
<organism evidence="3 4">
    <name type="scientific">Capronia coronata CBS 617.96</name>
    <dbReference type="NCBI Taxonomy" id="1182541"/>
    <lineage>
        <taxon>Eukaryota</taxon>
        <taxon>Fungi</taxon>
        <taxon>Dikarya</taxon>
        <taxon>Ascomycota</taxon>
        <taxon>Pezizomycotina</taxon>
        <taxon>Eurotiomycetes</taxon>
        <taxon>Chaetothyriomycetidae</taxon>
        <taxon>Chaetothyriales</taxon>
        <taxon>Herpotrichiellaceae</taxon>
        <taxon>Capronia</taxon>
    </lineage>
</organism>
<dbReference type="InterPro" id="IPR000362">
    <property type="entry name" value="Fumarate_lyase_fam"/>
</dbReference>
<evidence type="ECO:0000313" key="4">
    <source>
        <dbReference type="Proteomes" id="UP000019484"/>
    </source>
</evidence>
<dbReference type="GO" id="GO:0016853">
    <property type="term" value="F:isomerase activity"/>
    <property type="evidence" value="ECO:0007669"/>
    <property type="project" value="UniProtKB-KW"/>
</dbReference>
<dbReference type="PANTHER" id="PTHR43172:SF2">
    <property type="entry name" value="ADENYLOSUCCINATE LYASE C-TERMINAL DOMAIN-CONTAINING PROTEIN"/>
    <property type="match status" value="1"/>
</dbReference>
<comment type="caution">
    <text evidence="3">The sequence shown here is derived from an EMBL/GenBank/DDBJ whole genome shotgun (WGS) entry which is preliminary data.</text>
</comment>
<evidence type="ECO:0000259" key="2">
    <source>
        <dbReference type="Pfam" id="PF00206"/>
    </source>
</evidence>
<dbReference type="AlphaFoldDB" id="W9Y4P8"/>
<accession>W9Y4P8</accession>
<dbReference type="EMBL" id="AMWN01000004">
    <property type="protein sequence ID" value="EXJ87797.1"/>
    <property type="molecule type" value="Genomic_DNA"/>
</dbReference>
<dbReference type="HOGENOM" id="CLU_1943083_0_0_1"/>
<protein>
    <submittedName>
        <fullName evidence="3">3-carboxy-cis,cis-muconate cycloisomerase</fullName>
    </submittedName>
</protein>
<keyword evidence="4" id="KW-1185">Reference proteome</keyword>
<dbReference type="RefSeq" id="XP_007723803.1">
    <property type="nucleotide sequence ID" value="XM_007725613.1"/>
</dbReference>
<dbReference type="Proteomes" id="UP000019484">
    <property type="component" value="Unassembled WGS sequence"/>
</dbReference>
<dbReference type="STRING" id="1182541.W9Y4P8"/>
<dbReference type="Pfam" id="PF00206">
    <property type="entry name" value="Lyase_1"/>
    <property type="match status" value="1"/>
</dbReference>
<dbReference type="PRINTS" id="PR00149">
    <property type="entry name" value="FUMRATELYASE"/>
</dbReference>
<keyword evidence="3" id="KW-0413">Isomerase</keyword>
<dbReference type="SUPFAM" id="SSF48557">
    <property type="entry name" value="L-aspartase-like"/>
    <property type="match status" value="1"/>
</dbReference>
<dbReference type="eggNOG" id="KOG2700">
    <property type="taxonomic scope" value="Eukaryota"/>
</dbReference>
<dbReference type="GeneID" id="19159602"/>
<comment type="similarity">
    <text evidence="1">Belongs to the class-II fumarase/aspartase family.</text>
</comment>
<gene>
    <name evidence="3" type="ORF">A1O1_04724</name>
</gene>
<dbReference type="OrthoDB" id="406045at2759"/>
<evidence type="ECO:0000256" key="1">
    <source>
        <dbReference type="ARBA" id="ARBA00034772"/>
    </source>
</evidence>
<dbReference type="Gene3D" id="1.20.200.10">
    <property type="entry name" value="Fumarase/aspartase (Central domain)"/>
    <property type="match status" value="1"/>
</dbReference>
<dbReference type="InterPro" id="IPR022761">
    <property type="entry name" value="Fumarate_lyase_N"/>
</dbReference>
<dbReference type="InterPro" id="IPR008948">
    <property type="entry name" value="L-Aspartase-like"/>
</dbReference>
<dbReference type="PANTHER" id="PTHR43172">
    <property type="entry name" value="ADENYLOSUCCINATE LYASE"/>
    <property type="match status" value="1"/>
</dbReference>
<evidence type="ECO:0000313" key="3">
    <source>
        <dbReference type="EMBL" id="EXJ87797.1"/>
    </source>
</evidence>
<feature type="non-terminal residue" evidence="3">
    <location>
        <position position="1"/>
    </location>
</feature>